<name>A0A445MZ29_9BACT</name>
<sequence>MDSNKSHDFDWLKTADTKLNEIELEDIQLDSGVQQNIYKTIAQMLAIEKPYDEARIRGMLPIGDITCKGFWVENTKELVLYVWVGDQSRAIVVPRDGWSIREDITIH</sequence>
<reference evidence="1" key="1">
    <citation type="submission" date="2018-01" db="EMBL/GenBank/DDBJ databases">
        <authorList>
            <person name="Regsiter A."/>
            <person name="William W."/>
        </authorList>
    </citation>
    <scope>NUCLEOTIDE SEQUENCE</scope>
    <source>
        <strain evidence="1">TRIP AH-1</strain>
    </source>
</reference>
<proteinExistence type="predicted"/>
<evidence type="ECO:0000313" key="1">
    <source>
        <dbReference type="EMBL" id="SPD74738.1"/>
    </source>
</evidence>
<protein>
    <submittedName>
        <fullName evidence="1">Uncharacterized protein</fullName>
    </submittedName>
</protein>
<dbReference type="AlphaFoldDB" id="A0A445MZ29"/>
<accession>A0A445MZ29</accession>
<organism evidence="1">
    <name type="scientific">uncultured Desulfobacterium sp</name>
    <dbReference type="NCBI Taxonomy" id="201089"/>
    <lineage>
        <taxon>Bacteria</taxon>
        <taxon>Pseudomonadati</taxon>
        <taxon>Thermodesulfobacteriota</taxon>
        <taxon>Desulfobacteria</taxon>
        <taxon>Desulfobacterales</taxon>
        <taxon>Desulfobacteriaceae</taxon>
        <taxon>Desulfobacterium</taxon>
        <taxon>environmental samples</taxon>
    </lineage>
</organism>
<gene>
    <name evidence="1" type="ORF">PITCH_A330003</name>
</gene>
<dbReference type="EMBL" id="OJIN01000174">
    <property type="protein sequence ID" value="SPD74738.1"/>
    <property type="molecule type" value="Genomic_DNA"/>
</dbReference>